<evidence type="ECO:0000313" key="3">
    <source>
        <dbReference type="EMBL" id="OAP92779.1"/>
    </source>
</evidence>
<comment type="caution">
    <text evidence="3">The sequence shown here is derived from an EMBL/GenBank/DDBJ whole genome shotgun (WGS) entry which is preliminary data.</text>
</comment>
<dbReference type="Gene3D" id="1.50.10.10">
    <property type="match status" value="1"/>
</dbReference>
<accession>A0A179BN05</accession>
<gene>
    <name evidence="3" type="ORF">A4U53_25855</name>
</gene>
<dbReference type="AlphaFoldDB" id="A0A179BN05"/>
<name>A0A179BN05_RHILE</name>
<dbReference type="InterPro" id="IPR008928">
    <property type="entry name" value="6-hairpin_glycosidase_sf"/>
</dbReference>
<sequence>MATDGGVPRPISDHGVIGDLATLALVAKDGAIDFMCWPNFDSPTIFAALLDPERGGVFELAPEIPDARVVQRYLPDTNVLLTRWMGKHASAELTDFMAVKDGSADTPTTVARRLKVTRGEVGFTMRCAPRFDYAREIVTADVEGNEAVWRPVKAQGVRLTSNVPLTIDDDGVAASGRLTVGEAADFLLAGIDDEPIELSEVQDLEKATIKYWQDWAAQSSHRGRWREMVTRSALTLKLMTSRRHGSIIAAGTFGLPETPGGTRNWDYRATWIRDASFTVYALMRLGYQQEAQAFTSWIGKRAAKCQASGKLDIIYAVDGGRVPDEVALEHLSGYGGAHPVRIGNDAVEQVQLDIYGELMDAVYLSNKYGHAISHDAWNGVRDVINYVCDHWEEPDAGIWEMRREPQHFLHSRLMCWVAVDRAIRLANKRSLAAPFSRWIDVRNLIYEDIWANFWNEQKGHFVQTKHGGSLDASLLLMPLVRFVSATDPRWLSTLDAIGTALVDDGLVYRYRSDDGLRGQEGAFSACSFWYAECLARAGNVAKSRRVFEAVLNYANHLGLYAEEFDARSSLAGNFPQAFTHLALISAAYYLDRELDGKGTQEWRP</sequence>
<dbReference type="PANTHER" id="PTHR31616">
    <property type="entry name" value="TREHALASE"/>
    <property type="match status" value="1"/>
</dbReference>
<reference evidence="3" key="1">
    <citation type="submission" date="2016-04" db="EMBL/GenBank/DDBJ databases">
        <title>Fast-growing isolate from the root nodules of Vavilovia formosa.</title>
        <authorList>
            <person name="Kimeklis A."/>
            <person name="Safronova V."/>
            <person name="Belimov A."/>
            <person name="Andronov E."/>
        </authorList>
    </citation>
    <scope>NUCLEOTIDE SEQUENCE [LARGE SCALE GENOMIC DNA]</scope>
    <source>
        <strain evidence="3">Vaf-46</strain>
    </source>
</reference>
<dbReference type="Pfam" id="PF19291">
    <property type="entry name" value="TREH_N"/>
    <property type="match status" value="1"/>
</dbReference>
<dbReference type="InterPro" id="IPR011613">
    <property type="entry name" value="GH15-like"/>
</dbReference>
<evidence type="ECO:0000259" key="2">
    <source>
        <dbReference type="Pfam" id="PF19291"/>
    </source>
</evidence>
<dbReference type="InterPro" id="IPR012341">
    <property type="entry name" value="6hp_glycosidase-like_sf"/>
</dbReference>
<dbReference type="Pfam" id="PF00723">
    <property type="entry name" value="Glyco_hydro_15"/>
    <property type="match status" value="1"/>
</dbReference>
<dbReference type="PANTHER" id="PTHR31616:SF0">
    <property type="entry name" value="GLUCAN 1,4-ALPHA-GLUCOSIDASE"/>
    <property type="match status" value="1"/>
</dbReference>
<evidence type="ECO:0000259" key="1">
    <source>
        <dbReference type="Pfam" id="PF00723"/>
    </source>
</evidence>
<proteinExistence type="predicted"/>
<feature type="domain" description="Trehalase-like N-terminal" evidence="2">
    <location>
        <begin position="6"/>
        <end position="180"/>
    </location>
</feature>
<protein>
    <submittedName>
        <fullName evidence="3">Glucoamylase</fullName>
    </submittedName>
</protein>
<organism evidence="3">
    <name type="scientific">Rhizobium leguminosarum</name>
    <dbReference type="NCBI Taxonomy" id="384"/>
    <lineage>
        <taxon>Bacteria</taxon>
        <taxon>Pseudomonadati</taxon>
        <taxon>Pseudomonadota</taxon>
        <taxon>Alphaproteobacteria</taxon>
        <taxon>Hyphomicrobiales</taxon>
        <taxon>Rhizobiaceae</taxon>
        <taxon>Rhizobium/Agrobacterium group</taxon>
        <taxon>Rhizobium</taxon>
    </lineage>
</organism>
<dbReference type="GO" id="GO:0004553">
    <property type="term" value="F:hydrolase activity, hydrolyzing O-glycosyl compounds"/>
    <property type="evidence" value="ECO:0007669"/>
    <property type="project" value="TreeGrafter"/>
</dbReference>
<dbReference type="GO" id="GO:0005975">
    <property type="term" value="P:carbohydrate metabolic process"/>
    <property type="evidence" value="ECO:0007669"/>
    <property type="project" value="InterPro"/>
</dbReference>
<dbReference type="SUPFAM" id="SSF48208">
    <property type="entry name" value="Six-hairpin glycosidases"/>
    <property type="match status" value="1"/>
</dbReference>
<dbReference type="InterPro" id="IPR045582">
    <property type="entry name" value="Trehalase-like_N"/>
</dbReference>
<feature type="domain" description="GH15-like" evidence="1">
    <location>
        <begin position="225"/>
        <end position="588"/>
    </location>
</feature>
<dbReference type="EMBL" id="LWBS01000315">
    <property type="protein sequence ID" value="OAP92779.1"/>
    <property type="molecule type" value="Genomic_DNA"/>
</dbReference>